<dbReference type="Pfam" id="PF00106">
    <property type="entry name" value="adh_short"/>
    <property type="match status" value="1"/>
</dbReference>
<dbReference type="EMBL" id="MWQO01000019">
    <property type="protein sequence ID" value="THD10911.1"/>
    <property type="molecule type" value="Genomic_DNA"/>
</dbReference>
<comment type="caution">
    <text evidence="3">The sequence shown here is derived from an EMBL/GenBank/DDBJ whole genome shotgun (WGS) entry which is preliminary data.</text>
</comment>
<dbReference type="PRINTS" id="PR00081">
    <property type="entry name" value="GDHRDH"/>
</dbReference>
<dbReference type="GO" id="GO:0016020">
    <property type="term" value="C:membrane"/>
    <property type="evidence" value="ECO:0007669"/>
    <property type="project" value="TreeGrafter"/>
</dbReference>
<proteinExistence type="inferred from homology"/>
<reference evidence="3 4" key="1">
    <citation type="submission" date="2017-02" db="EMBL/GenBank/DDBJ databases">
        <title>Whole genome sequencing of Metallibacterium scheffleri DSM 24874 (T).</title>
        <authorList>
            <person name="Kumar S."/>
            <person name="Patil P."/>
            <person name="Patil P.B."/>
        </authorList>
    </citation>
    <scope>NUCLEOTIDE SEQUENCE [LARGE SCALE GENOMIC DNA]</scope>
    <source>
        <strain evidence="3 4">DSM 24874</strain>
    </source>
</reference>
<evidence type="ECO:0008006" key="5">
    <source>
        <dbReference type="Google" id="ProtNLM"/>
    </source>
</evidence>
<dbReference type="InterPro" id="IPR036291">
    <property type="entry name" value="NAD(P)-bd_dom_sf"/>
</dbReference>
<dbReference type="GO" id="GO:0016491">
    <property type="term" value="F:oxidoreductase activity"/>
    <property type="evidence" value="ECO:0007669"/>
    <property type="project" value="UniProtKB-KW"/>
</dbReference>
<name>A0A4V3UTJ9_9GAMM</name>
<dbReference type="SUPFAM" id="SSF51735">
    <property type="entry name" value="NAD(P)-binding Rossmann-fold domains"/>
    <property type="match status" value="1"/>
</dbReference>
<sequence>MTQRTKLKIDYQGLLGYKPRADLLAGRVILVTGAADGIGRAVALAYAAHGARLILLDWNRKALDHVHDEIGNLGFAEPVLCPIDFSGVTIDGLRDVVRLVEERFGALDGLLNNASWIGALSPFEHYAPKTWLKVMNINLAAPFFLTQWCMPVLRKAADPVIGFSLHATSRAYWGGFAMAKAGQEALLHVLAEEYHQQSSQPVRMFGIDTGPVMTAGRRQHYPGEAQGTHPAPESVTGPYLYAMGPDAAGQSPLVLRQGLTSSGAT</sequence>
<accession>A0A4V3UTJ9</accession>
<evidence type="ECO:0000256" key="1">
    <source>
        <dbReference type="ARBA" id="ARBA00006484"/>
    </source>
</evidence>
<dbReference type="PANTHER" id="PTHR44196:SF4">
    <property type="entry name" value="SHORT CHAIN DEHYDROGENASE"/>
    <property type="match status" value="1"/>
</dbReference>
<dbReference type="Gene3D" id="3.40.50.720">
    <property type="entry name" value="NAD(P)-binding Rossmann-like Domain"/>
    <property type="match status" value="1"/>
</dbReference>
<gene>
    <name evidence="3" type="ORF">B1806_06020</name>
</gene>
<evidence type="ECO:0000313" key="3">
    <source>
        <dbReference type="EMBL" id="THD10911.1"/>
    </source>
</evidence>
<keyword evidence="2" id="KW-0560">Oxidoreductase</keyword>
<dbReference type="Proteomes" id="UP000307749">
    <property type="component" value="Unassembled WGS sequence"/>
</dbReference>
<dbReference type="PANTHER" id="PTHR44196">
    <property type="entry name" value="DEHYDROGENASE/REDUCTASE SDR FAMILY MEMBER 7B"/>
    <property type="match status" value="1"/>
</dbReference>
<dbReference type="InterPro" id="IPR002347">
    <property type="entry name" value="SDR_fam"/>
</dbReference>
<dbReference type="RefSeq" id="WP_081126564.1">
    <property type="nucleotide sequence ID" value="NZ_DAHXOC010000025.1"/>
</dbReference>
<evidence type="ECO:0000313" key="4">
    <source>
        <dbReference type="Proteomes" id="UP000307749"/>
    </source>
</evidence>
<protein>
    <recommendedName>
        <fullName evidence="5">3-oxoacyl-ACP reductase</fullName>
    </recommendedName>
</protein>
<keyword evidence="4" id="KW-1185">Reference proteome</keyword>
<dbReference type="STRING" id="993689.GCA_002077135_01253"/>
<evidence type="ECO:0000256" key="2">
    <source>
        <dbReference type="ARBA" id="ARBA00023002"/>
    </source>
</evidence>
<comment type="similarity">
    <text evidence="1">Belongs to the short-chain dehydrogenases/reductases (SDR) family.</text>
</comment>
<dbReference type="AlphaFoldDB" id="A0A4V3UTJ9"/>
<dbReference type="OrthoDB" id="9787298at2"/>
<organism evidence="3 4">
    <name type="scientific">Metallibacterium scheffleri</name>
    <dbReference type="NCBI Taxonomy" id="993689"/>
    <lineage>
        <taxon>Bacteria</taxon>
        <taxon>Pseudomonadati</taxon>
        <taxon>Pseudomonadota</taxon>
        <taxon>Gammaproteobacteria</taxon>
        <taxon>Lysobacterales</taxon>
        <taxon>Rhodanobacteraceae</taxon>
        <taxon>Metallibacterium</taxon>
    </lineage>
</organism>